<dbReference type="AlphaFoldDB" id="A0A3P3VTN4"/>
<dbReference type="Pfam" id="PF03976">
    <property type="entry name" value="PPK2"/>
    <property type="match status" value="1"/>
</dbReference>
<dbReference type="PANTHER" id="PTHR34383:SF3">
    <property type="entry name" value="POLYPHOSPHATE:AMP PHOSPHOTRANSFERASE"/>
    <property type="match status" value="1"/>
</dbReference>
<evidence type="ECO:0000313" key="4">
    <source>
        <dbReference type="Proteomes" id="UP000274391"/>
    </source>
</evidence>
<organism evidence="3 4">
    <name type="scientific">Gulosibacter macacae</name>
    <dbReference type="NCBI Taxonomy" id="2488791"/>
    <lineage>
        <taxon>Bacteria</taxon>
        <taxon>Bacillati</taxon>
        <taxon>Actinomycetota</taxon>
        <taxon>Actinomycetes</taxon>
        <taxon>Micrococcales</taxon>
        <taxon>Microbacteriaceae</taxon>
        <taxon>Gulosibacter</taxon>
    </lineage>
</organism>
<feature type="domain" description="Polyphosphate kinase-2-related" evidence="2">
    <location>
        <begin position="61"/>
        <end position="280"/>
    </location>
</feature>
<sequence>MAKNGKSGKSSKKGKKAQPNPVDLAEARRLEVTAGFKLAEVDPDSTPGLSDRSVGEELFVARDAELAELQERMYAQARADVPNAPSVLVILQGMDASGKGGIVRHVFGSVDPQGLQIASFKRPTEEELAHDFLWRIRKQVPKPGFIGIFDRSHYEDVLVQRVRGMAPPEEIERRYDAIIDFERELVESGTRVVKIMLHVGRDEQAKRLLERIDRPDKHWKYNEGDIDERELWDEYAEAYQIALERTSTPEAPWWCIPANKKWYARLIVKAILLETLRGMDLEWPEASFDPEVERARLAAS</sequence>
<dbReference type="EMBL" id="RQVS01000013">
    <property type="protein sequence ID" value="RRJ86020.1"/>
    <property type="molecule type" value="Genomic_DNA"/>
</dbReference>
<dbReference type="InterPro" id="IPR027417">
    <property type="entry name" value="P-loop_NTPase"/>
</dbReference>
<dbReference type="Proteomes" id="UP000274391">
    <property type="component" value="Unassembled WGS sequence"/>
</dbReference>
<evidence type="ECO:0000256" key="1">
    <source>
        <dbReference type="SAM" id="MobiDB-lite"/>
    </source>
</evidence>
<dbReference type="GO" id="GO:0016776">
    <property type="term" value="F:phosphotransferase activity, phosphate group as acceptor"/>
    <property type="evidence" value="ECO:0007669"/>
    <property type="project" value="InterPro"/>
</dbReference>
<evidence type="ECO:0000313" key="3">
    <source>
        <dbReference type="EMBL" id="RRJ86020.1"/>
    </source>
</evidence>
<dbReference type="RefSeq" id="WP_124973350.1">
    <property type="nucleotide sequence ID" value="NZ_RQVS01000013.1"/>
</dbReference>
<dbReference type="GO" id="GO:0016301">
    <property type="term" value="F:kinase activity"/>
    <property type="evidence" value="ECO:0007669"/>
    <property type="project" value="UniProtKB-KW"/>
</dbReference>
<keyword evidence="3" id="KW-0808">Transferase</keyword>
<keyword evidence="4" id="KW-1185">Reference proteome</keyword>
<dbReference type="GO" id="GO:0006797">
    <property type="term" value="P:polyphosphate metabolic process"/>
    <property type="evidence" value="ECO:0007669"/>
    <property type="project" value="InterPro"/>
</dbReference>
<reference evidence="3 4" key="1">
    <citation type="submission" date="2018-11" db="EMBL/GenBank/DDBJ databases">
        <title>YIM 102482-1 draft genome.</title>
        <authorList>
            <person name="Li G."/>
            <person name="Jiang Y."/>
        </authorList>
    </citation>
    <scope>NUCLEOTIDE SEQUENCE [LARGE SCALE GENOMIC DNA]</scope>
    <source>
        <strain evidence="3 4">YIM 102482-1</strain>
    </source>
</reference>
<comment type="caution">
    <text evidence="3">The sequence shown here is derived from an EMBL/GenBank/DDBJ whole genome shotgun (WGS) entry which is preliminary data.</text>
</comment>
<evidence type="ECO:0000259" key="2">
    <source>
        <dbReference type="Pfam" id="PF03976"/>
    </source>
</evidence>
<dbReference type="SUPFAM" id="SSF52540">
    <property type="entry name" value="P-loop containing nucleoside triphosphate hydrolases"/>
    <property type="match status" value="1"/>
</dbReference>
<protein>
    <submittedName>
        <fullName evidence="3">Polyphosphate kinase 2 family protein</fullName>
    </submittedName>
</protein>
<dbReference type="PANTHER" id="PTHR34383">
    <property type="entry name" value="POLYPHOSPHATE:AMP PHOSPHOTRANSFERASE-RELATED"/>
    <property type="match status" value="1"/>
</dbReference>
<feature type="region of interest" description="Disordered" evidence="1">
    <location>
        <begin position="1"/>
        <end position="26"/>
    </location>
</feature>
<dbReference type="NCBIfam" id="TIGR03709">
    <property type="entry name" value="PPK2_rel_1"/>
    <property type="match status" value="1"/>
</dbReference>
<dbReference type="InterPro" id="IPR022488">
    <property type="entry name" value="PPK2-related"/>
</dbReference>
<proteinExistence type="predicted"/>
<dbReference type="OrthoDB" id="9775224at2"/>
<keyword evidence="3" id="KW-0418">Kinase</keyword>
<gene>
    <name evidence="3" type="ORF">EG850_10830</name>
</gene>
<name>A0A3P3VTN4_9MICO</name>
<dbReference type="Gene3D" id="3.40.50.300">
    <property type="entry name" value="P-loop containing nucleotide triphosphate hydrolases"/>
    <property type="match status" value="1"/>
</dbReference>
<accession>A0A3P3VTN4</accession>
<dbReference type="InterPro" id="IPR022300">
    <property type="entry name" value="PPK2-rel_1"/>
</dbReference>